<dbReference type="InterPro" id="IPR021074">
    <property type="entry name" value="Formate_DH_dsu"/>
</dbReference>
<protein>
    <submittedName>
        <fullName evidence="1">Formate dehydrogenase subunit delta</fullName>
    </submittedName>
</protein>
<sequence length="79" mass="8776">MSNPNDKLIRMATQMADFFRSQPDRPAPEAVADHINHNWAPRMRQDFVALINSGAEADPIVRDAAAFVRLVQQGCDAPT</sequence>
<name>A0A521CGW7_9RHOB</name>
<evidence type="ECO:0000313" key="1">
    <source>
        <dbReference type="EMBL" id="SMO58679.1"/>
    </source>
</evidence>
<dbReference type="Proteomes" id="UP000319014">
    <property type="component" value="Unassembled WGS sequence"/>
</dbReference>
<dbReference type="EMBL" id="FXTK01000004">
    <property type="protein sequence ID" value="SMO58679.1"/>
    <property type="molecule type" value="Genomic_DNA"/>
</dbReference>
<evidence type="ECO:0000313" key="2">
    <source>
        <dbReference type="Proteomes" id="UP000319014"/>
    </source>
</evidence>
<organism evidence="1 2">
    <name type="scientific">Paracoccus laeviglucosivorans</name>
    <dbReference type="NCBI Taxonomy" id="1197861"/>
    <lineage>
        <taxon>Bacteria</taxon>
        <taxon>Pseudomonadati</taxon>
        <taxon>Pseudomonadota</taxon>
        <taxon>Alphaproteobacteria</taxon>
        <taxon>Rhodobacterales</taxon>
        <taxon>Paracoccaceae</taxon>
        <taxon>Paracoccus</taxon>
    </lineage>
</organism>
<proteinExistence type="predicted"/>
<dbReference type="OrthoDB" id="7409377at2"/>
<dbReference type="AlphaFoldDB" id="A0A521CGW7"/>
<dbReference type="Pfam" id="PF11390">
    <property type="entry name" value="FdsD"/>
    <property type="match status" value="1"/>
</dbReference>
<keyword evidence="2" id="KW-1185">Reference proteome</keyword>
<gene>
    <name evidence="1" type="ORF">SAMN06265221_104305</name>
</gene>
<dbReference type="RefSeq" id="WP_142662501.1">
    <property type="nucleotide sequence ID" value="NZ_FXTK01000004.1"/>
</dbReference>
<accession>A0A521CGW7</accession>
<reference evidence="1 2" key="1">
    <citation type="submission" date="2017-05" db="EMBL/GenBank/DDBJ databases">
        <authorList>
            <person name="Varghese N."/>
            <person name="Submissions S."/>
        </authorList>
    </citation>
    <scope>NUCLEOTIDE SEQUENCE [LARGE SCALE GENOMIC DNA]</scope>
    <source>
        <strain evidence="1 2">DSM 100094</strain>
    </source>
</reference>